<dbReference type="PROSITE" id="PS51332">
    <property type="entry name" value="B12_BINDING"/>
    <property type="match status" value="1"/>
</dbReference>
<dbReference type="Pfam" id="PF02310">
    <property type="entry name" value="B12-binding"/>
    <property type="match status" value="1"/>
</dbReference>
<gene>
    <name evidence="2" type="ORF">HMH01_02825</name>
</gene>
<evidence type="ECO:0000313" key="3">
    <source>
        <dbReference type="Proteomes" id="UP000572377"/>
    </source>
</evidence>
<dbReference type="AlphaFoldDB" id="A0A849KQL3"/>
<dbReference type="Gene3D" id="3.40.50.280">
    <property type="entry name" value="Cobalamin-binding domain"/>
    <property type="match status" value="1"/>
</dbReference>
<name>A0A849KQL3_9RHOB</name>
<dbReference type="EMBL" id="JABFBC010000001">
    <property type="protein sequence ID" value="NNU79363.1"/>
    <property type="molecule type" value="Genomic_DNA"/>
</dbReference>
<keyword evidence="3" id="KW-1185">Reference proteome</keyword>
<dbReference type="InterPro" id="IPR006158">
    <property type="entry name" value="Cobalamin-bd"/>
</dbReference>
<dbReference type="GO" id="GO:0031419">
    <property type="term" value="F:cobalamin binding"/>
    <property type="evidence" value="ECO:0007669"/>
    <property type="project" value="InterPro"/>
</dbReference>
<comment type="caution">
    <text evidence="2">The sequence shown here is derived from an EMBL/GenBank/DDBJ whole genome shotgun (WGS) entry which is preliminary data.</text>
</comment>
<dbReference type="Proteomes" id="UP000572377">
    <property type="component" value="Unassembled WGS sequence"/>
</dbReference>
<accession>A0A849KQL3</accession>
<evidence type="ECO:0000313" key="2">
    <source>
        <dbReference type="EMBL" id="NNU79363.1"/>
    </source>
</evidence>
<reference evidence="2 3" key="1">
    <citation type="submission" date="2020-05" db="EMBL/GenBank/DDBJ databases">
        <title>Gimesia benthica sp. nov., a novel planctomycete isolated from a deep-sea water sample of the Northwest Indian Ocean.</title>
        <authorList>
            <person name="Wang J."/>
            <person name="Ruan C."/>
            <person name="Song L."/>
            <person name="Zhu Y."/>
            <person name="Li A."/>
            <person name="Zheng X."/>
            <person name="Wang L."/>
            <person name="Lu Z."/>
            <person name="Huang Y."/>
            <person name="Du W."/>
            <person name="Zhou Y."/>
            <person name="Huang L."/>
            <person name="Dai X."/>
        </authorList>
    </citation>
    <scope>NUCLEOTIDE SEQUENCE [LARGE SCALE GENOMIC DNA]</scope>
    <source>
        <strain evidence="2 3">YYQ-30</strain>
    </source>
</reference>
<dbReference type="CDD" id="cd02065">
    <property type="entry name" value="B12-binding_like"/>
    <property type="match status" value="1"/>
</dbReference>
<dbReference type="GO" id="GO:0046872">
    <property type="term" value="F:metal ion binding"/>
    <property type="evidence" value="ECO:0007669"/>
    <property type="project" value="InterPro"/>
</dbReference>
<evidence type="ECO:0000259" key="1">
    <source>
        <dbReference type="PROSITE" id="PS51332"/>
    </source>
</evidence>
<dbReference type="InterPro" id="IPR036724">
    <property type="entry name" value="Cobalamin-bd_sf"/>
</dbReference>
<dbReference type="SUPFAM" id="SSF52242">
    <property type="entry name" value="Cobalamin (vitamin B12)-binding domain"/>
    <property type="match status" value="1"/>
</dbReference>
<protein>
    <submittedName>
        <fullName evidence="2">Cobalamin B12-binding domain-containing protein</fullName>
    </submittedName>
</protein>
<feature type="domain" description="B12-binding" evidence="1">
    <location>
        <begin position="155"/>
        <end position="281"/>
    </location>
</feature>
<organism evidence="2 3">
    <name type="scientific">Halovulum dunhuangense</name>
    <dbReference type="NCBI Taxonomy" id="1505036"/>
    <lineage>
        <taxon>Bacteria</taxon>
        <taxon>Pseudomonadati</taxon>
        <taxon>Pseudomonadota</taxon>
        <taxon>Alphaproteobacteria</taxon>
        <taxon>Rhodobacterales</taxon>
        <taxon>Paracoccaceae</taxon>
        <taxon>Halovulum</taxon>
    </lineage>
</organism>
<dbReference type="RefSeq" id="WP_171322263.1">
    <property type="nucleotide sequence ID" value="NZ_JABFBC010000001.1"/>
</dbReference>
<proteinExistence type="predicted"/>
<sequence>MQTPMDRAPNMMRCPSARTKGSGEMSLLEIIAKRSRTDAATFSLPELLAGQALARVSDTSSPQVSSLISQHFAAETLRDTSDGARRYAELLMDHGVTEQRLLNGYIAGAAEVLGRAWEEDTLSFAQVTHAMGNLTRIAREMMSPPPARVASGPALPRILMARAPGEDHTLGLMLTAQEMRRAGWLVRLDLSGDEASLAAALHAQRFDLVGFSACTWARIPALIHAIKLCRRMQDHASVVVGGWLGHDDPEQMAQRLGADIVLGRQSAPLPILLERFALVPV</sequence>